<dbReference type="Gene3D" id="2.60.120.260">
    <property type="entry name" value="Galactose-binding domain-like"/>
    <property type="match status" value="1"/>
</dbReference>
<dbReference type="STRING" id="1569628.A0A316UMA0"/>
<dbReference type="InterPro" id="IPR002884">
    <property type="entry name" value="P_dom"/>
</dbReference>
<dbReference type="GO" id="GO:0016485">
    <property type="term" value="P:protein processing"/>
    <property type="evidence" value="ECO:0007669"/>
    <property type="project" value="TreeGrafter"/>
</dbReference>
<feature type="region of interest" description="Disordered" evidence="15">
    <location>
        <begin position="807"/>
        <end position="941"/>
    </location>
</feature>
<dbReference type="OrthoDB" id="300641at2759"/>
<dbReference type="PROSITE" id="PS00136">
    <property type="entry name" value="SUBTILASE_ASP"/>
    <property type="match status" value="1"/>
</dbReference>
<keyword evidence="9 16" id="KW-1133">Transmembrane helix</keyword>
<dbReference type="InterPro" id="IPR000209">
    <property type="entry name" value="Peptidase_S8/S53_dom"/>
</dbReference>
<feature type="compositionally biased region" description="Acidic residues" evidence="15">
    <location>
        <begin position="849"/>
        <end position="859"/>
    </location>
</feature>
<dbReference type="InterPro" id="IPR034182">
    <property type="entry name" value="Kexin/furin"/>
</dbReference>
<dbReference type="Gene3D" id="3.40.50.200">
    <property type="entry name" value="Peptidase S8/S53 domain"/>
    <property type="match status" value="1"/>
</dbReference>
<feature type="chain" id="PRO_5016456279" description="P/Homo B domain-containing protein" evidence="17">
    <location>
        <begin position="31"/>
        <end position="941"/>
    </location>
</feature>
<dbReference type="Pfam" id="PF00082">
    <property type="entry name" value="Peptidase_S8"/>
    <property type="match status" value="1"/>
</dbReference>
<dbReference type="PROSITE" id="PS00137">
    <property type="entry name" value="SUBTILASE_HIS"/>
    <property type="match status" value="1"/>
</dbReference>
<feature type="compositionally biased region" description="Basic and acidic residues" evidence="15">
    <location>
        <begin position="929"/>
        <end position="941"/>
    </location>
</feature>
<feature type="transmembrane region" description="Helical" evidence="16">
    <location>
        <begin position="768"/>
        <end position="789"/>
    </location>
</feature>
<dbReference type="InterPro" id="IPR036852">
    <property type="entry name" value="Peptidase_S8/S53_dom_sf"/>
</dbReference>
<evidence type="ECO:0000259" key="18">
    <source>
        <dbReference type="PROSITE" id="PS51829"/>
    </source>
</evidence>
<dbReference type="InterPro" id="IPR015500">
    <property type="entry name" value="Peptidase_S8_subtilisin-rel"/>
</dbReference>
<dbReference type="AlphaFoldDB" id="A0A316UMA0"/>
<feature type="signal peptide" evidence="17">
    <location>
        <begin position="1"/>
        <end position="30"/>
    </location>
</feature>
<evidence type="ECO:0000256" key="8">
    <source>
        <dbReference type="ARBA" id="ARBA00022837"/>
    </source>
</evidence>
<organism evidence="19 20">
    <name type="scientific">Jaminaea rosea</name>
    <dbReference type="NCBI Taxonomy" id="1569628"/>
    <lineage>
        <taxon>Eukaryota</taxon>
        <taxon>Fungi</taxon>
        <taxon>Dikarya</taxon>
        <taxon>Basidiomycota</taxon>
        <taxon>Ustilaginomycotina</taxon>
        <taxon>Exobasidiomycetes</taxon>
        <taxon>Microstromatales</taxon>
        <taxon>Microstromatales incertae sedis</taxon>
        <taxon>Jaminaea</taxon>
    </lineage>
</organism>
<keyword evidence="5 17" id="KW-0732">Signal</keyword>
<feature type="active site" description="Charge relay system" evidence="13 14">
    <location>
        <position position="462"/>
    </location>
</feature>
<dbReference type="GO" id="GO:0004252">
    <property type="term" value="F:serine-type endopeptidase activity"/>
    <property type="evidence" value="ECO:0007669"/>
    <property type="project" value="UniProtKB-UniRule"/>
</dbReference>
<evidence type="ECO:0000256" key="9">
    <source>
        <dbReference type="ARBA" id="ARBA00022989"/>
    </source>
</evidence>
<feature type="compositionally biased region" description="Pro residues" evidence="15">
    <location>
        <begin position="175"/>
        <end position="188"/>
    </location>
</feature>
<evidence type="ECO:0000256" key="5">
    <source>
        <dbReference type="ARBA" id="ARBA00022729"/>
    </source>
</evidence>
<dbReference type="Pfam" id="PF01483">
    <property type="entry name" value="P_proprotein"/>
    <property type="match status" value="1"/>
</dbReference>
<dbReference type="FunFam" id="2.60.120.260:FF:000026">
    <property type="entry name" value="proprotein convertase subtilisin/kexin type 7"/>
    <property type="match status" value="1"/>
</dbReference>
<dbReference type="InterPro" id="IPR008979">
    <property type="entry name" value="Galactose-bd-like_sf"/>
</dbReference>
<proteinExistence type="inferred from homology"/>
<dbReference type="SUPFAM" id="SSF52743">
    <property type="entry name" value="Subtilisin-like"/>
    <property type="match status" value="1"/>
</dbReference>
<dbReference type="GO" id="GO:0005802">
    <property type="term" value="C:trans-Golgi network"/>
    <property type="evidence" value="ECO:0007669"/>
    <property type="project" value="TreeGrafter"/>
</dbReference>
<keyword evidence="12" id="KW-0325">Glycoprotein</keyword>
<sequence length="941" mass="103474">MSRPLSAARRRTALLSLVVLALALFSSVYAGEAELLETSVRRTPLPARRSYDTHHYYAVETRASSDIDPREVAELLGAEFVERVGELQHHWLVRSEKPLRARDAETAHSDAVLRRWTELLRSRHTNSHGLAKRHHAAALSIKAVERQEVRRRHKRDVIYSPWDTPHLYPEQRDPIPGPEPQPYPDPLPRPPALTTDKIFKVANQFGIRDPTFPTQWHLVNDKRIGNDLNLTGVWAQNITGRGVTVALIDDGVDMHSPDLKENFFAGGSYDFNAHTALPEPREADDQHGTRCAGEIAAIKNDVCGVGVAYDAHVAGLRILSGPISDVDEAAALNYAYHDNHIYSCSWGPPDDGRSMDAPKGLIAKAILNGVQNGRNGKGSIYVFAGGNGGASDDQCNFDGYTNSIYTMTIAAVDRENLHPYYSEMCSSNLASGWSSGSNDHIHTTDVAWNGVNRCTSNHGGTSAAAPLVAGVAALALQIRPELTWRDMQHIAVHSAQMVNPNDKDWQQTQAGRHYNHKYGYGIIDAWQFIEETKRHKLVKPQAWSNSGNLTIPKDSTLVGKEGVKSVFKVTPEMLKRDNLESIEHVTVRVWITHERRGDVEVELISPHGTKSVLARPRRFDDATTGFPGWGFMTLKHWDESPVGDWTMVVYDRANPKTTGNFWAWSMTLWGQAIDAKLAKVWNFPEDSAEFHETLAAAPSTTLVQGEGAAQTPAGGAAGSGPTSQRPKPTDHLPSDHGSQPGESHQDWTGSKPEGDTGYLTGLKKNSTWLFVAAGIVIIFAGSTVAFFVLRRRSRKRRANAGDYEFVPEDEDEMQMSRLGGARGPGGRGIDGASGRRTREIYDAFRPGSDDEDDDSGDDEALLRSKEKGGAGAYHDDVDDDEDGDQRFTIGDSEKTPVTAEGRQQQEEREKQADLLGGESGESGEGSNSSRDDDGERAKGEK</sequence>
<dbReference type="EMBL" id="KZ819673">
    <property type="protein sequence ID" value="PWN25948.1"/>
    <property type="molecule type" value="Genomic_DNA"/>
</dbReference>
<name>A0A316UMA0_9BASI</name>
<feature type="compositionally biased region" description="Polar residues" evidence="15">
    <location>
        <begin position="736"/>
        <end position="748"/>
    </location>
</feature>
<dbReference type="InterPro" id="IPR023827">
    <property type="entry name" value="Peptidase_S8_Asp-AS"/>
</dbReference>
<accession>A0A316UMA0</accession>
<evidence type="ECO:0000256" key="12">
    <source>
        <dbReference type="ARBA" id="ARBA00023180"/>
    </source>
</evidence>
<dbReference type="PANTHER" id="PTHR42884">
    <property type="entry name" value="PROPROTEIN CONVERTASE SUBTILISIN/KEXIN-RELATED"/>
    <property type="match status" value="1"/>
</dbReference>
<feature type="region of interest" description="Disordered" evidence="15">
    <location>
        <begin position="702"/>
        <end position="752"/>
    </location>
</feature>
<evidence type="ECO:0000256" key="17">
    <source>
        <dbReference type="SAM" id="SignalP"/>
    </source>
</evidence>
<keyword evidence="8" id="KW-0106">Calcium</keyword>
<dbReference type="CDD" id="cd04059">
    <property type="entry name" value="Peptidases_S8_Protein_convertases_Kexins_Furin-like"/>
    <property type="match status" value="1"/>
</dbReference>
<evidence type="ECO:0000256" key="3">
    <source>
        <dbReference type="ARBA" id="ARBA00022670"/>
    </source>
</evidence>
<evidence type="ECO:0000256" key="2">
    <source>
        <dbReference type="ARBA" id="ARBA00005325"/>
    </source>
</evidence>
<feature type="compositionally biased region" description="Low complexity" evidence="15">
    <location>
        <begin position="707"/>
        <end position="724"/>
    </location>
</feature>
<dbReference type="PROSITE" id="PS00138">
    <property type="entry name" value="SUBTILASE_SER"/>
    <property type="match status" value="1"/>
</dbReference>
<feature type="domain" description="P/Homo B" evidence="18">
    <location>
        <begin position="538"/>
        <end position="674"/>
    </location>
</feature>
<dbReference type="GeneID" id="37031146"/>
<evidence type="ECO:0000256" key="11">
    <source>
        <dbReference type="ARBA" id="ARBA00023145"/>
    </source>
</evidence>
<feature type="compositionally biased region" description="Basic and acidic residues" evidence="15">
    <location>
        <begin position="903"/>
        <end position="912"/>
    </location>
</feature>
<evidence type="ECO:0000256" key="4">
    <source>
        <dbReference type="ARBA" id="ARBA00022692"/>
    </source>
</evidence>
<keyword evidence="7 14" id="KW-0720">Serine protease</keyword>
<dbReference type="InterPro" id="IPR022398">
    <property type="entry name" value="Peptidase_S8_His-AS"/>
</dbReference>
<comment type="subcellular location">
    <subcellularLocation>
        <location evidence="1">Membrane</location>
    </subcellularLocation>
</comment>
<evidence type="ECO:0000256" key="14">
    <source>
        <dbReference type="PROSITE-ProRule" id="PRU01240"/>
    </source>
</evidence>
<keyword evidence="4 16" id="KW-0812">Transmembrane</keyword>
<evidence type="ECO:0000256" key="7">
    <source>
        <dbReference type="ARBA" id="ARBA00022825"/>
    </source>
</evidence>
<keyword evidence="20" id="KW-1185">Reference proteome</keyword>
<reference evidence="19 20" key="1">
    <citation type="journal article" date="2018" name="Mol. Biol. Evol.">
        <title>Broad Genomic Sampling Reveals a Smut Pathogenic Ancestry of the Fungal Clade Ustilaginomycotina.</title>
        <authorList>
            <person name="Kijpornyongpan T."/>
            <person name="Mondo S.J."/>
            <person name="Barry K."/>
            <person name="Sandor L."/>
            <person name="Lee J."/>
            <person name="Lipzen A."/>
            <person name="Pangilinan J."/>
            <person name="LaButti K."/>
            <person name="Hainaut M."/>
            <person name="Henrissat B."/>
            <person name="Grigoriev I.V."/>
            <person name="Spatafora J.W."/>
            <person name="Aime M.C."/>
        </authorList>
    </citation>
    <scope>NUCLEOTIDE SEQUENCE [LARGE SCALE GENOMIC DNA]</scope>
    <source>
        <strain evidence="19 20">MCA 5214</strain>
    </source>
</reference>
<feature type="compositionally biased region" description="Gly residues" evidence="15">
    <location>
        <begin position="820"/>
        <end position="831"/>
    </location>
</feature>
<comment type="similarity">
    <text evidence="2">Belongs to the peptidase S8 family. Furin subfamily.</text>
</comment>
<feature type="active site" description="Charge relay system" evidence="13 14">
    <location>
        <position position="287"/>
    </location>
</feature>
<dbReference type="InterPro" id="IPR023828">
    <property type="entry name" value="Peptidase_S8_Ser-AS"/>
</dbReference>
<dbReference type="PANTHER" id="PTHR42884:SF14">
    <property type="entry name" value="NEUROENDOCRINE CONVERTASE 1"/>
    <property type="match status" value="1"/>
</dbReference>
<protein>
    <recommendedName>
        <fullName evidence="18">P/Homo B domain-containing protein</fullName>
    </recommendedName>
</protein>
<dbReference type="PROSITE" id="PS51829">
    <property type="entry name" value="P_HOMO_B"/>
    <property type="match status" value="1"/>
</dbReference>
<evidence type="ECO:0000256" key="1">
    <source>
        <dbReference type="ARBA" id="ARBA00004370"/>
    </source>
</evidence>
<dbReference type="SUPFAM" id="SSF49785">
    <property type="entry name" value="Galactose-binding domain-like"/>
    <property type="match status" value="1"/>
</dbReference>
<dbReference type="PRINTS" id="PR00723">
    <property type="entry name" value="SUBTILISIN"/>
</dbReference>
<evidence type="ECO:0000256" key="15">
    <source>
        <dbReference type="SAM" id="MobiDB-lite"/>
    </source>
</evidence>
<evidence type="ECO:0000313" key="20">
    <source>
        <dbReference type="Proteomes" id="UP000245884"/>
    </source>
</evidence>
<dbReference type="GO" id="GO:0007323">
    <property type="term" value="P:peptide pheromone maturation"/>
    <property type="evidence" value="ECO:0007669"/>
    <property type="project" value="UniProtKB-ARBA"/>
</dbReference>
<dbReference type="RefSeq" id="XP_025360560.1">
    <property type="nucleotide sequence ID" value="XM_025509323.1"/>
</dbReference>
<evidence type="ECO:0000256" key="10">
    <source>
        <dbReference type="ARBA" id="ARBA00023136"/>
    </source>
</evidence>
<dbReference type="FunFam" id="3.40.50.200:FF:000005">
    <property type="entry name" value="Proprotein convertase subtilisin/kexin type 7"/>
    <property type="match status" value="1"/>
</dbReference>
<keyword evidence="11" id="KW-0865">Zymogen</keyword>
<evidence type="ECO:0000256" key="16">
    <source>
        <dbReference type="SAM" id="Phobius"/>
    </source>
</evidence>
<dbReference type="PROSITE" id="PS51892">
    <property type="entry name" value="SUBTILASE"/>
    <property type="match status" value="1"/>
</dbReference>
<dbReference type="Proteomes" id="UP000245884">
    <property type="component" value="Unassembled WGS sequence"/>
</dbReference>
<evidence type="ECO:0000256" key="6">
    <source>
        <dbReference type="ARBA" id="ARBA00022801"/>
    </source>
</evidence>
<gene>
    <name evidence="19" type="ORF">BDZ90DRAFT_280931</name>
</gene>
<evidence type="ECO:0000313" key="19">
    <source>
        <dbReference type="EMBL" id="PWN25948.1"/>
    </source>
</evidence>
<evidence type="ECO:0000256" key="13">
    <source>
        <dbReference type="PIRSR" id="PIRSR615500-1"/>
    </source>
</evidence>
<feature type="active site" description="Charge relay system" evidence="13 14">
    <location>
        <position position="249"/>
    </location>
</feature>
<dbReference type="GO" id="GO:0000139">
    <property type="term" value="C:Golgi membrane"/>
    <property type="evidence" value="ECO:0007669"/>
    <property type="project" value="TreeGrafter"/>
</dbReference>
<keyword evidence="6 14" id="KW-0378">Hydrolase</keyword>
<keyword evidence="10 16" id="KW-0472">Membrane</keyword>
<feature type="region of interest" description="Disordered" evidence="15">
    <location>
        <begin position="162"/>
        <end position="188"/>
    </location>
</feature>
<keyword evidence="3 14" id="KW-0645">Protease</keyword>